<dbReference type="SUPFAM" id="SSF47353">
    <property type="entry name" value="Retrovirus capsid dimerization domain-like"/>
    <property type="match status" value="1"/>
</dbReference>
<dbReference type="AlphaFoldDB" id="A0A8C9ZJA9"/>
<feature type="domain" description="SCAN box" evidence="1">
    <location>
        <begin position="31"/>
        <end position="109"/>
    </location>
</feature>
<evidence type="ECO:0000259" key="1">
    <source>
        <dbReference type="PROSITE" id="PS50804"/>
    </source>
</evidence>
<organism evidence="2 3">
    <name type="scientific">Sander lucioperca</name>
    <name type="common">Pike-perch</name>
    <name type="synonym">Perca lucioperca</name>
    <dbReference type="NCBI Taxonomy" id="283035"/>
    <lineage>
        <taxon>Eukaryota</taxon>
        <taxon>Metazoa</taxon>
        <taxon>Chordata</taxon>
        <taxon>Craniata</taxon>
        <taxon>Vertebrata</taxon>
        <taxon>Euteleostomi</taxon>
        <taxon>Actinopterygii</taxon>
        <taxon>Neopterygii</taxon>
        <taxon>Teleostei</taxon>
        <taxon>Neoteleostei</taxon>
        <taxon>Acanthomorphata</taxon>
        <taxon>Eupercaria</taxon>
        <taxon>Perciformes</taxon>
        <taxon>Percoidei</taxon>
        <taxon>Percidae</taxon>
        <taxon>Luciopercinae</taxon>
        <taxon>Sander</taxon>
    </lineage>
</organism>
<reference evidence="2" key="2">
    <citation type="submission" date="2025-09" db="UniProtKB">
        <authorList>
            <consortium name="Ensembl"/>
        </authorList>
    </citation>
    <scope>IDENTIFICATION</scope>
</reference>
<dbReference type="SMART" id="SM00431">
    <property type="entry name" value="SCAN"/>
    <property type="match status" value="1"/>
</dbReference>
<sequence>MQSSLNSTALDYMKVKQAVLYKFNISAETHRQRFRSKTIMEGETAKELQAWLKDLMGKWLVPELLTKGEVCDQIVLEQFLGMLHPELQVCVRERTPASSVQAPDLVETFMAARQSRRGYHLGPQQQDWRRLYQLSWWYSDAGKSVLPTVRGH</sequence>
<dbReference type="PROSITE" id="PS50804">
    <property type="entry name" value="SCAN_BOX"/>
    <property type="match status" value="1"/>
</dbReference>
<name>A0A8C9ZJA9_SANLU</name>
<dbReference type="InterPro" id="IPR038269">
    <property type="entry name" value="SCAN_sf"/>
</dbReference>
<proteinExistence type="predicted"/>
<dbReference type="Proteomes" id="UP000694568">
    <property type="component" value="Unplaced"/>
</dbReference>
<dbReference type="InterPro" id="IPR003309">
    <property type="entry name" value="SCAN_dom"/>
</dbReference>
<evidence type="ECO:0000313" key="3">
    <source>
        <dbReference type="Proteomes" id="UP000694568"/>
    </source>
</evidence>
<keyword evidence="3" id="KW-1185">Reference proteome</keyword>
<protein>
    <recommendedName>
        <fullName evidence="1">SCAN box domain-containing protein</fullName>
    </recommendedName>
</protein>
<dbReference type="PANTHER" id="PTHR46888">
    <property type="entry name" value="ZINC KNUCKLE DOMAINCONTAINING PROTEIN-RELATED"/>
    <property type="match status" value="1"/>
</dbReference>
<evidence type="ECO:0000313" key="2">
    <source>
        <dbReference type="Ensembl" id="ENSSLUP00000040444.1"/>
    </source>
</evidence>
<dbReference type="Ensembl" id="ENSSLUT00000041750.1">
    <property type="protein sequence ID" value="ENSSLUP00000040444.1"/>
    <property type="gene ID" value="ENSSLUG00000018048.1"/>
</dbReference>
<dbReference type="PANTHER" id="PTHR46888:SF1">
    <property type="entry name" value="RIBONUCLEASE H"/>
    <property type="match status" value="1"/>
</dbReference>
<dbReference type="GeneTree" id="ENSGT01120000272011"/>
<dbReference type="Pfam" id="PF02023">
    <property type="entry name" value="SCAN"/>
    <property type="match status" value="1"/>
</dbReference>
<dbReference type="Gene3D" id="1.10.4020.10">
    <property type="entry name" value="DNA breaking-rejoining enzymes"/>
    <property type="match status" value="1"/>
</dbReference>
<accession>A0A8C9ZJA9</accession>
<reference evidence="2" key="1">
    <citation type="submission" date="2025-08" db="UniProtKB">
        <authorList>
            <consortium name="Ensembl"/>
        </authorList>
    </citation>
    <scope>IDENTIFICATION</scope>
</reference>